<proteinExistence type="predicted"/>
<feature type="domain" description="Endo-1,3(4)-beta-glucanase 1 carbohydrate binding" evidence="2">
    <location>
        <begin position="24"/>
        <end position="71"/>
    </location>
</feature>
<dbReference type="Proteomes" id="UP000799750">
    <property type="component" value="Unassembled WGS sequence"/>
</dbReference>
<gene>
    <name evidence="3" type="ORF">BU16DRAFT_586944</name>
</gene>
<name>A0A6A6Q7J5_9PEZI</name>
<keyword evidence="4" id="KW-1185">Reference proteome</keyword>
<dbReference type="OrthoDB" id="5430620at2759"/>
<evidence type="ECO:0000256" key="1">
    <source>
        <dbReference type="SAM" id="SignalP"/>
    </source>
</evidence>
<reference evidence="3" key="1">
    <citation type="journal article" date="2020" name="Stud. Mycol.">
        <title>101 Dothideomycetes genomes: a test case for predicting lifestyles and emergence of pathogens.</title>
        <authorList>
            <person name="Haridas S."/>
            <person name="Albert R."/>
            <person name="Binder M."/>
            <person name="Bloem J."/>
            <person name="Labutti K."/>
            <person name="Salamov A."/>
            <person name="Andreopoulos B."/>
            <person name="Baker S."/>
            <person name="Barry K."/>
            <person name="Bills G."/>
            <person name="Bluhm B."/>
            <person name="Cannon C."/>
            <person name="Castanera R."/>
            <person name="Culley D."/>
            <person name="Daum C."/>
            <person name="Ezra D."/>
            <person name="Gonzalez J."/>
            <person name="Henrissat B."/>
            <person name="Kuo A."/>
            <person name="Liang C."/>
            <person name="Lipzen A."/>
            <person name="Lutzoni F."/>
            <person name="Magnuson J."/>
            <person name="Mondo S."/>
            <person name="Nolan M."/>
            <person name="Ohm R."/>
            <person name="Pangilinan J."/>
            <person name="Park H.-J."/>
            <person name="Ramirez L."/>
            <person name="Alfaro M."/>
            <person name="Sun H."/>
            <person name="Tritt A."/>
            <person name="Yoshinaga Y."/>
            <person name="Zwiers L.-H."/>
            <person name="Turgeon B."/>
            <person name="Goodwin S."/>
            <person name="Spatafora J."/>
            <person name="Crous P."/>
            <person name="Grigoriev I."/>
        </authorList>
    </citation>
    <scope>NUCLEOTIDE SEQUENCE</scope>
    <source>
        <strain evidence="3">CBS 269.34</strain>
    </source>
</reference>
<keyword evidence="1" id="KW-0732">Signal</keyword>
<dbReference type="PANTHER" id="PTHR42047">
    <property type="entry name" value="PROTEIN, PUTATIVE (AFU_ORTHOLOGUE AFUA_6G03560)-RELATED"/>
    <property type="match status" value="1"/>
</dbReference>
<feature type="signal peptide" evidence="1">
    <location>
        <begin position="1"/>
        <end position="21"/>
    </location>
</feature>
<evidence type="ECO:0000259" key="2">
    <source>
        <dbReference type="Pfam" id="PF10645"/>
    </source>
</evidence>
<dbReference type="GO" id="GO:0030246">
    <property type="term" value="F:carbohydrate binding"/>
    <property type="evidence" value="ECO:0007669"/>
    <property type="project" value="InterPro"/>
</dbReference>
<sequence>MAPIFSFPAVILALLITSSTASVCGTTDYDPSKYVCWYSSFLCPYTNGSPLSYCNGACYSPHMYHCTDGVLALNTIITSPVSLTISNPTLPDLDGYPVRACSQKFSTGYYSQTCTYCPKDVVRSCPNSTTTVIFPSNSLDVLVPGGQRWYVDPSGALGFTQAHSAYIPPGSQVDGFQAYEGGMLVNLRSPWGWVACLAGREIPGVGSGYEVFQQLGPEVKEGCFGVDILVGPPEAGFAVWEYT</sequence>
<dbReference type="Pfam" id="PF10645">
    <property type="entry name" value="Carb_bind"/>
    <property type="match status" value="1"/>
</dbReference>
<dbReference type="InterPro" id="IPR052820">
    <property type="entry name" value="PhiA_domain"/>
</dbReference>
<evidence type="ECO:0000313" key="3">
    <source>
        <dbReference type="EMBL" id="KAF2488418.1"/>
    </source>
</evidence>
<dbReference type="EMBL" id="MU004203">
    <property type="protein sequence ID" value="KAF2488418.1"/>
    <property type="molecule type" value="Genomic_DNA"/>
</dbReference>
<feature type="chain" id="PRO_5025509606" description="Endo-1,3(4)-beta-glucanase 1 carbohydrate binding domain-containing protein" evidence="1">
    <location>
        <begin position="22"/>
        <end position="243"/>
    </location>
</feature>
<organism evidence="3 4">
    <name type="scientific">Lophium mytilinum</name>
    <dbReference type="NCBI Taxonomy" id="390894"/>
    <lineage>
        <taxon>Eukaryota</taxon>
        <taxon>Fungi</taxon>
        <taxon>Dikarya</taxon>
        <taxon>Ascomycota</taxon>
        <taxon>Pezizomycotina</taxon>
        <taxon>Dothideomycetes</taxon>
        <taxon>Pleosporomycetidae</taxon>
        <taxon>Mytilinidiales</taxon>
        <taxon>Mytilinidiaceae</taxon>
        <taxon>Lophium</taxon>
    </lineage>
</organism>
<protein>
    <recommendedName>
        <fullName evidence="2">Endo-1,3(4)-beta-glucanase 1 carbohydrate binding domain-containing protein</fullName>
    </recommendedName>
</protein>
<dbReference type="InterPro" id="IPR018909">
    <property type="entry name" value="Eng1_septum"/>
</dbReference>
<accession>A0A6A6Q7J5</accession>
<evidence type="ECO:0000313" key="4">
    <source>
        <dbReference type="Proteomes" id="UP000799750"/>
    </source>
</evidence>
<dbReference type="AlphaFoldDB" id="A0A6A6Q7J5"/>
<dbReference type="PANTHER" id="PTHR42047:SF1">
    <property type="entry name" value="PROTEIN, PUTATIVE (AFU_ORTHOLOGUE AFUA_6G03560)-RELATED"/>
    <property type="match status" value="1"/>
</dbReference>